<protein>
    <submittedName>
        <fullName evidence="3">PAP2 superfamily protein</fullName>
    </submittedName>
</protein>
<name>A0A1W1XRA7_9CLOT</name>
<keyword evidence="1" id="KW-0812">Transmembrane</keyword>
<keyword evidence="1" id="KW-0472">Membrane</keyword>
<sequence>MKKILPNVRAMSFMIPILLMDSIYGILNAYTNTNRNLITALDRAIPFVKEFIIPYVMWYPMVPLVFLYICLKDKETYCRMLISLAASLIISYITFFFFQTTVPRPELVGNDVFTNIIRVLYSADRPINCFPSIHVMTCFLMIEGVWFTKGKNTKFAVITTIVNVIIILSTVFIKQHVVLDGVFGIAIAFVTFVVANIFVKNQAIEFCRKVYMLTDISKRINIDKKAM</sequence>
<accession>A0A1W1XRA7</accession>
<evidence type="ECO:0000313" key="3">
    <source>
        <dbReference type="EMBL" id="SMC26520.1"/>
    </source>
</evidence>
<feature type="domain" description="Phosphatidic acid phosphatase type 2/haloperoxidase" evidence="2">
    <location>
        <begin position="77"/>
        <end position="201"/>
    </location>
</feature>
<dbReference type="STRING" id="1121291.SAMN02745134_02869"/>
<dbReference type="GO" id="GO:0016020">
    <property type="term" value="C:membrane"/>
    <property type="evidence" value="ECO:0007669"/>
    <property type="project" value="UniProtKB-SubCell"/>
</dbReference>
<dbReference type="SUPFAM" id="SSF48317">
    <property type="entry name" value="Acid phosphatase/Vanadium-dependent haloperoxidase"/>
    <property type="match status" value="1"/>
</dbReference>
<feature type="transmembrane region" description="Helical" evidence="1">
    <location>
        <begin position="12"/>
        <end position="31"/>
    </location>
</feature>
<keyword evidence="4" id="KW-1185">Reference proteome</keyword>
<feature type="transmembrane region" description="Helical" evidence="1">
    <location>
        <begin position="130"/>
        <end position="148"/>
    </location>
</feature>
<dbReference type="InterPro" id="IPR000326">
    <property type="entry name" value="PAP2/HPO"/>
</dbReference>
<dbReference type="OrthoDB" id="9790723at2"/>
<keyword evidence="1" id="KW-1133">Transmembrane helix</keyword>
<dbReference type="InterPro" id="IPR036938">
    <property type="entry name" value="PAP2/HPO_sf"/>
</dbReference>
<evidence type="ECO:0000259" key="2">
    <source>
        <dbReference type="Pfam" id="PF01569"/>
    </source>
</evidence>
<organism evidence="3 4">
    <name type="scientific">Clostridium acidisoli DSM 12555</name>
    <dbReference type="NCBI Taxonomy" id="1121291"/>
    <lineage>
        <taxon>Bacteria</taxon>
        <taxon>Bacillati</taxon>
        <taxon>Bacillota</taxon>
        <taxon>Clostridia</taxon>
        <taxon>Eubacteriales</taxon>
        <taxon>Clostridiaceae</taxon>
        <taxon>Clostridium</taxon>
    </lineage>
</organism>
<dbReference type="RefSeq" id="WP_084116671.1">
    <property type="nucleotide sequence ID" value="NZ_FWXH01000013.1"/>
</dbReference>
<evidence type="ECO:0000313" key="4">
    <source>
        <dbReference type="Proteomes" id="UP000192468"/>
    </source>
</evidence>
<proteinExistence type="predicted"/>
<gene>
    <name evidence="3" type="ORF">SAMN02745134_02869</name>
</gene>
<feature type="transmembrane region" description="Helical" evidence="1">
    <location>
        <begin position="155"/>
        <end position="173"/>
    </location>
</feature>
<evidence type="ECO:0000256" key="1">
    <source>
        <dbReference type="SAM" id="Phobius"/>
    </source>
</evidence>
<reference evidence="3 4" key="1">
    <citation type="submission" date="2017-04" db="EMBL/GenBank/DDBJ databases">
        <authorList>
            <person name="Afonso C.L."/>
            <person name="Miller P.J."/>
            <person name="Scott M.A."/>
            <person name="Spackman E."/>
            <person name="Goraichik I."/>
            <person name="Dimitrov K.M."/>
            <person name="Suarez D.L."/>
            <person name="Swayne D.E."/>
        </authorList>
    </citation>
    <scope>NUCLEOTIDE SEQUENCE [LARGE SCALE GENOMIC DNA]</scope>
    <source>
        <strain evidence="3 4">DSM 12555</strain>
    </source>
</reference>
<dbReference type="EMBL" id="FWXH01000013">
    <property type="protein sequence ID" value="SMC26520.1"/>
    <property type="molecule type" value="Genomic_DNA"/>
</dbReference>
<dbReference type="Proteomes" id="UP000192468">
    <property type="component" value="Unassembled WGS sequence"/>
</dbReference>
<dbReference type="Pfam" id="PF01569">
    <property type="entry name" value="PAP2"/>
    <property type="match status" value="1"/>
</dbReference>
<feature type="transmembrane region" description="Helical" evidence="1">
    <location>
        <begin position="78"/>
        <end position="98"/>
    </location>
</feature>
<feature type="transmembrane region" description="Helical" evidence="1">
    <location>
        <begin position="179"/>
        <end position="199"/>
    </location>
</feature>
<dbReference type="AlphaFoldDB" id="A0A1W1XRA7"/>
<feature type="transmembrane region" description="Helical" evidence="1">
    <location>
        <begin position="51"/>
        <end position="71"/>
    </location>
</feature>